<reference evidence="1 2" key="1">
    <citation type="submission" date="2018-04" db="EMBL/GenBank/DDBJ databases">
        <authorList>
            <person name="Van Tyne D."/>
        </authorList>
    </citation>
    <scope>NUCLEOTIDE SEQUENCE [LARGE SCALE GENOMIC DNA]</scope>
    <source>
        <strain evidence="1 2">B2535</strain>
    </source>
</reference>
<gene>
    <name evidence="1" type="ORF">DAI13_07460</name>
</gene>
<comment type="caution">
    <text evidence="1">The sequence shown here is derived from an EMBL/GenBank/DDBJ whole genome shotgun (WGS) entry which is preliminary data.</text>
</comment>
<sequence length="66" mass="7460">MVECLTSPNPRITEREVQKDMFRWLPVIAGIATKDEVEIATAEELAVWNEVAYQKINLTKSRGGVI</sequence>
<accession>A0A855UHF4</accession>
<evidence type="ECO:0000313" key="1">
    <source>
        <dbReference type="EMBL" id="PTN77588.1"/>
    </source>
</evidence>
<proteinExistence type="predicted"/>
<dbReference type="AlphaFoldDB" id="A0A855UHF4"/>
<evidence type="ECO:0000313" key="2">
    <source>
        <dbReference type="Proteomes" id="UP000244140"/>
    </source>
</evidence>
<name>A0A855UHF4_ENTFL</name>
<dbReference type="Proteomes" id="UP000244140">
    <property type="component" value="Unassembled WGS sequence"/>
</dbReference>
<protein>
    <submittedName>
        <fullName evidence="1">Uncharacterized protein</fullName>
    </submittedName>
</protein>
<dbReference type="EMBL" id="PZZH01000001">
    <property type="protein sequence ID" value="PTN77588.1"/>
    <property type="molecule type" value="Genomic_DNA"/>
</dbReference>
<organism evidence="1 2">
    <name type="scientific">Enterococcus faecalis</name>
    <name type="common">Streptococcus faecalis</name>
    <dbReference type="NCBI Taxonomy" id="1351"/>
    <lineage>
        <taxon>Bacteria</taxon>
        <taxon>Bacillati</taxon>
        <taxon>Bacillota</taxon>
        <taxon>Bacilli</taxon>
        <taxon>Lactobacillales</taxon>
        <taxon>Enterococcaceae</taxon>
        <taxon>Enterococcus</taxon>
    </lineage>
</organism>